<keyword evidence="1" id="KW-0732">Signal</keyword>
<dbReference type="RefSeq" id="WP_197001527.1">
    <property type="nucleotide sequence ID" value="NZ_BONS01000033.1"/>
</dbReference>
<proteinExistence type="predicted"/>
<keyword evidence="3" id="KW-1185">Reference proteome</keyword>
<evidence type="ECO:0000256" key="1">
    <source>
        <dbReference type="SAM" id="SignalP"/>
    </source>
</evidence>
<gene>
    <name evidence="2" type="ORF">IW245_000463</name>
</gene>
<feature type="chain" id="PRO_5035210782" description="DUF2690 domain-containing protein" evidence="1">
    <location>
        <begin position="32"/>
        <end position="154"/>
    </location>
</feature>
<reference evidence="2" key="1">
    <citation type="submission" date="2020-11" db="EMBL/GenBank/DDBJ databases">
        <title>Sequencing the genomes of 1000 actinobacteria strains.</title>
        <authorList>
            <person name="Klenk H.-P."/>
        </authorList>
    </citation>
    <scope>NUCLEOTIDE SEQUENCE</scope>
    <source>
        <strain evidence="2">DSM 45356</strain>
    </source>
</reference>
<organism evidence="2 3">
    <name type="scientific">Longispora fulva</name>
    <dbReference type="NCBI Taxonomy" id="619741"/>
    <lineage>
        <taxon>Bacteria</taxon>
        <taxon>Bacillati</taxon>
        <taxon>Actinomycetota</taxon>
        <taxon>Actinomycetes</taxon>
        <taxon>Micromonosporales</taxon>
        <taxon>Micromonosporaceae</taxon>
        <taxon>Longispora</taxon>
    </lineage>
</organism>
<evidence type="ECO:0000313" key="3">
    <source>
        <dbReference type="Proteomes" id="UP000622552"/>
    </source>
</evidence>
<dbReference type="AlphaFoldDB" id="A0A8J7KFX1"/>
<name>A0A8J7KFX1_9ACTN</name>
<protein>
    <recommendedName>
        <fullName evidence="4">DUF2690 domain-containing protein</fullName>
    </recommendedName>
</protein>
<dbReference type="Proteomes" id="UP000622552">
    <property type="component" value="Unassembled WGS sequence"/>
</dbReference>
<sequence>MQRSLPRVAVRLAALALAATPIIAAATPAHASEIGSCSDAYQVGSTTVVPDERGQSAMSIKQYWSPSCRQNFAYAFVWQSFRNSHSGTWTVSVGEGWVHSPGVETSEGTRIYNDTRQAEFWSYGFAGSGKCTYADAALFWGNYVSDSRTDQRCG</sequence>
<dbReference type="EMBL" id="JADOUF010000001">
    <property type="protein sequence ID" value="MBG6134269.1"/>
    <property type="molecule type" value="Genomic_DNA"/>
</dbReference>
<evidence type="ECO:0000313" key="2">
    <source>
        <dbReference type="EMBL" id="MBG6134269.1"/>
    </source>
</evidence>
<comment type="caution">
    <text evidence="2">The sequence shown here is derived from an EMBL/GenBank/DDBJ whole genome shotgun (WGS) entry which is preliminary data.</text>
</comment>
<feature type="signal peptide" evidence="1">
    <location>
        <begin position="1"/>
        <end position="31"/>
    </location>
</feature>
<evidence type="ECO:0008006" key="4">
    <source>
        <dbReference type="Google" id="ProtNLM"/>
    </source>
</evidence>
<accession>A0A8J7KFX1</accession>